<proteinExistence type="predicted"/>
<comment type="subcellular location">
    <subcellularLocation>
        <location evidence="1">Nucleus</location>
    </subcellularLocation>
</comment>
<feature type="non-terminal residue" evidence="7">
    <location>
        <position position="1"/>
    </location>
</feature>
<dbReference type="Gene3D" id="1.10.30.10">
    <property type="entry name" value="High mobility group box domain"/>
    <property type="match status" value="1"/>
</dbReference>
<evidence type="ECO:0000256" key="4">
    <source>
        <dbReference type="PROSITE-ProRule" id="PRU00267"/>
    </source>
</evidence>
<protein>
    <submittedName>
        <fullName evidence="7">High mobility group box domain-containing protein</fullName>
    </submittedName>
</protein>
<dbReference type="GO" id="GO:0005634">
    <property type="term" value="C:nucleus"/>
    <property type="evidence" value="ECO:0007669"/>
    <property type="project" value="UniProtKB-SubCell"/>
</dbReference>
<feature type="DNA-binding region" description="HMG box" evidence="4">
    <location>
        <begin position="22"/>
        <end position="89"/>
    </location>
</feature>
<dbReference type="Proteomes" id="UP000267251">
    <property type="component" value="Unassembled WGS sequence"/>
</dbReference>
<dbReference type="InterPro" id="IPR009071">
    <property type="entry name" value="HMG_box_dom"/>
</dbReference>
<feature type="domain" description="HMG box" evidence="6">
    <location>
        <begin position="22"/>
        <end position="89"/>
    </location>
</feature>
<dbReference type="EMBL" id="KZ987761">
    <property type="protein sequence ID" value="RKP15064.1"/>
    <property type="molecule type" value="Genomic_DNA"/>
</dbReference>
<evidence type="ECO:0000256" key="3">
    <source>
        <dbReference type="ARBA" id="ARBA00023242"/>
    </source>
</evidence>
<dbReference type="OrthoDB" id="1919336at2759"/>
<dbReference type="SMART" id="SM00398">
    <property type="entry name" value="HMG"/>
    <property type="match status" value="1"/>
</dbReference>
<dbReference type="Pfam" id="PF00505">
    <property type="entry name" value="HMG_box"/>
    <property type="match status" value="1"/>
</dbReference>
<feature type="region of interest" description="Disordered" evidence="5">
    <location>
        <begin position="1"/>
        <end position="28"/>
    </location>
</feature>
<evidence type="ECO:0000256" key="1">
    <source>
        <dbReference type="ARBA" id="ARBA00004123"/>
    </source>
</evidence>
<dbReference type="PROSITE" id="PS50118">
    <property type="entry name" value="HMG_BOX_2"/>
    <property type="match status" value="1"/>
</dbReference>
<evidence type="ECO:0000313" key="7">
    <source>
        <dbReference type="EMBL" id="RKP15064.1"/>
    </source>
</evidence>
<dbReference type="PANTHER" id="PTHR48112">
    <property type="entry name" value="HIGH MOBILITY GROUP PROTEIN DSP1"/>
    <property type="match status" value="1"/>
</dbReference>
<evidence type="ECO:0000259" key="6">
    <source>
        <dbReference type="PROSITE" id="PS50118"/>
    </source>
</evidence>
<dbReference type="GO" id="GO:0003677">
    <property type="term" value="F:DNA binding"/>
    <property type="evidence" value="ECO:0007669"/>
    <property type="project" value="UniProtKB-UniRule"/>
</dbReference>
<accession>A0A4P9Y8F0</accession>
<sequence length="89" mass="10808">AGETRTKRRRKPNRAPKDPNAPKRPPSTFLMYCSTQRSIVHKAHPEWPYTQIAQELAKLWKNVPEEEKRRLDNEYRRRFLQWKEDIAQH</sequence>
<dbReference type="InterPro" id="IPR036910">
    <property type="entry name" value="HMG_box_dom_sf"/>
</dbReference>
<evidence type="ECO:0000256" key="5">
    <source>
        <dbReference type="SAM" id="MobiDB-lite"/>
    </source>
</evidence>
<keyword evidence="3 4" id="KW-0539">Nucleus</keyword>
<evidence type="ECO:0000256" key="2">
    <source>
        <dbReference type="ARBA" id="ARBA00023125"/>
    </source>
</evidence>
<evidence type="ECO:0000313" key="8">
    <source>
        <dbReference type="Proteomes" id="UP000267251"/>
    </source>
</evidence>
<gene>
    <name evidence="7" type="ORF">BJ684DRAFT_1334</name>
</gene>
<feature type="non-terminal residue" evidence="7">
    <location>
        <position position="89"/>
    </location>
</feature>
<name>A0A4P9Y8F0_9FUNG</name>
<feature type="compositionally biased region" description="Basic residues" evidence="5">
    <location>
        <begin position="1"/>
        <end position="14"/>
    </location>
</feature>
<organism evidence="7 8">
    <name type="scientific">Piptocephalis cylindrospora</name>
    <dbReference type="NCBI Taxonomy" id="1907219"/>
    <lineage>
        <taxon>Eukaryota</taxon>
        <taxon>Fungi</taxon>
        <taxon>Fungi incertae sedis</taxon>
        <taxon>Zoopagomycota</taxon>
        <taxon>Zoopagomycotina</taxon>
        <taxon>Zoopagomycetes</taxon>
        <taxon>Zoopagales</taxon>
        <taxon>Piptocephalidaceae</taxon>
        <taxon>Piptocephalis</taxon>
    </lineage>
</organism>
<keyword evidence="8" id="KW-1185">Reference proteome</keyword>
<dbReference type="InterPro" id="IPR050342">
    <property type="entry name" value="HMGB"/>
</dbReference>
<dbReference type="AlphaFoldDB" id="A0A4P9Y8F0"/>
<dbReference type="SUPFAM" id="SSF47095">
    <property type="entry name" value="HMG-box"/>
    <property type="match status" value="1"/>
</dbReference>
<reference evidence="8" key="1">
    <citation type="journal article" date="2018" name="Nat. Microbiol.">
        <title>Leveraging single-cell genomics to expand the fungal tree of life.</title>
        <authorList>
            <person name="Ahrendt S.R."/>
            <person name="Quandt C.A."/>
            <person name="Ciobanu D."/>
            <person name="Clum A."/>
            <person name="Salamov A."/>
            <person name="Andreopoulos B."/>
            <person name="Cheng J.F."/>
            <person name="Woyke T."/>
            <person name="Pelin A."/>
            <person name="Henrissat B."/>
            <person name="Reynolds N.K."/>
            <person name="Benny G.L."/>
            <person name="Smith M.E."/>
            <person name="James T.Y."/>
            <person name="Grigoriev I.V."/>
        </authorList>
    </citation>
    <scope>NUCLEOTIDE SEQUENCE [LARGE SCALE GENOMIC DNA]</scope>
</reference>
<keyword evidence="2 4" id="KW-0238">DNA-binding</keyword>
<dbReference type="PANTHER" id="PTHR48112:SF32">
    <property type="entry name" value="HIGH MOBILITY GROUP PROTEIN B3"/>
    <property type="match status" value="1"/>
</dbReference>